<dbReference type="EMBL" id="SDLV01000020">
    <property type="protein sequence ID" value="THV59418.1"/>
    <property type="molecule type" value="Genomic_DNA"/>
</dbReference>
<name>A0ABY2R6R4_9FLAO</name>
<comment type="caution">
    <text evidence="4">The sequence shown here is derived from an EMBL/GenBank/DDBJ whole genome shotgun (WGS) entry which is preliminary data.</text>
</comment>
<dbReference type="PANTHER" id="PTHR43022:SF1">
    <property type="entry name" value="PROTEIN SMF"/>
    <property type="match status" value="1"/>
</dbReference>
<protein>
    <submittedName>
        <fullName evidence="4">DNA-protecting protein DprA</fullName>
    </submittedName>
</protein>
<dbReference type="Pfam" id="PF17782">
    <property type="entry name" value="WHD_DprA"/>
    <property type="match status" value="1"/>
</dbReference>
<feature type="domain" description="Smf/DprA SLOG" evidence="2">
    <location>
        <begin position="87"/>
        <end position="287"/>
    </location>
</feature>
<evidence type="ECO:0000313" key="4">
    <source>
        <dbReference type="EMBL" id="THV59418.1"/>
    </source>
</evidence>
<dbReference type="PANTHER" id="PTHR43022">
    <property type="entry name" value="PROTEIN SMF"/>
    <property type="match status" value="1"/>
</dbReference>
<dbReference type="RefSeq" id="WP_110366581.1">
    <property type="nucleotide sequence ID" value="NZ_SDLV01000020.1"/>
</dbReference>
<evidence type="ECO:0000259" key="3">
    <source>
        <dbReference type="Pfam" id="PF17782"/>
    </source>
</evidence>
<evidence type="ECO:0000256" key="1">
    <source>
        <dbReference type="ARBA" id="ARBA00006525"/>
    </source>
</evidence>
<dbReference type="InterPro" id="IPR036388">
    <property type="entry name" value="WH-like_DNA-bd_sf"/>
</dbReference>
<dbReference type="InterPro" id="IPR003488">
    <property type="entry name" value="DprA"/>
</dbReference>
<dbReference type="InterPro" id="IPR057666">
    <property type="entry name" value="DrpA_SLOG"/>
</dbReference>
<dbReference type="NCBIfam" id="TIGR00732">
    <property type="entry name" value="dprA"/>
    <property type="match status" value="1"/>
</dbReference>
<dbReference type="Gene3D" id="3.40.50.450">
    <property type="match status" value="1"/>
</dbReference>
<proteinExistence type="inferred from homology"/>
<dbReference type="Gene3D" id="1.10.10.10">
    <property type="entry name" value="Winged helix-like DNA-binding domain superfamily/Winged helix DNA-binding domain"/>
    <property type="match status" value="1"/>
</dbReference>
<dbReference type="InterPro" id="IPR041614">
    <property type="entry name" value="DprA_WH"/>
</dbReference>
<feature type="domain" description="DprA winged helix" evidence="3">
    <location>
        <begin position="312"/>
        <end position="363"/>
    </location>
</feature>
<organism evidence="4 5">
    <name type="scientific">Chryseobacterium candidae</name>
    <dbReference type="NCBI Taxonomy" id="1978493"/>
    <lineage>
        <taxon>Bacteria</taxon>
        <taxon>Pseudomonadati</taxon>
        <taxon>Bacteroidota</taxon>
        <taxon>Flavobacteriia</taxon>
        <taxon>Flavobacteriales</taxon>
        <taxon>Weeksellaceae</taxon>
        <taxon>Chryseobacterium group</taxon>
        <taxon>Chryseobacterium</taxon>
    </lineage>
</organism>
<sequence>MISEEYLYSIALRECSQIGDIHFHKLVRTFGSAQDAWKRAKKEYKKLEGIGQRTVSDIGNKAHLEFAEEELDFCEKNNIQIRLRHLQETPSLLNECNDAPAILYQKGNIDEAQPKVSIVGTRNMTTYGKQFIEDFFEATQSSEYTSVSGLALGIDKEVHEQSIRHRKPTIAVLAHGFRYLYPAKNRKLSEKILQEGGVLITEFSSARKPDRENFIQRNRIVAGISPATIVVETGFGGGSVSTAAFANDYNRDVFALPGKITDSCSQGCNQLIFHNKATAISTLKDLIGLLGLNGPKEKMEELFPYCETTLQLSGNQNLIYQSIKDQPQISLDDLAQRIDLATHKILPIILELELLGKVKSFSGRQFIAI</sequence>
<keyword evidence="5" id="KW-1185">Reference proteome</keyword>
<dbReference type="SUPFAM" id="SSF102405">
    <property type="entry name" value="MCP/YpsA-like"/>
    <property type="match status" value="1"/>
</dbReference>
<comment type="similarity">
    <text evidence="1">Belongs to the DprA/Smf family.</text>
</comment>
<dbReference type="Pfam" id="PF02481">
    <property type="entry name" value="DNA_processg_A"/>
    <property type="match status" value="1"/>
</dbReference>
<gene>
    <name evidence="4" type="primary">dprA</name>
    <name evidence="4" type="ORF">EK417_11120</name>
</gene>
<evidence type="ECO:0000259" key="2">
    <source>
        <dbReference type="Pfam" id="PF02481"/>
    </source>
</evidence>
<reference evidence="4 5" key="1">
    <citation type="submission" date="2019-01" db="EMBL/GenBank/DDBJ databases">
        <authorList>
            <person name="B I."/>
            <person name="Ch S."/>
            <person name="Ch V.R."/>
        </authorList>
    </citation>
    <scope>NUCLEOTIDE SEQUENCE [LARGE SCALE GENOMIC DNA]</scope>
    <source>
        <strain evidence="4 5">JC507</strain>
    </source>
</reference>
<dbReference type="Proteomes" id="UP000306038">
    <property type="component" value="Unassembled WGS sequence"/>
</dbReference>
<accession>A0ABY2R6R4</accession>
<evidence type="ECO:0000313" key="5">
    <source>
        <dbReference type="Proteomes" id="UP000306038"/>
    </source>
</evidence>